<protein>
    <submittedName>
        <fullName evidence="2">Uncharacterized protein</fullName>
    </submittedName>
</protein>
<keyword evidence="3" id="KW-1185">Reference proteome</keyword>
<keyword evidence="1" id="KW-0472">Membrane</keyword>
<accession>A0A517NY44</accession>
<organism evidence="2 3">
    <name type="scientific">Stieleria marina</name>
    <dbReference type="NCBI Taxonomy" id="1930275"/>
    <lineage>
        <taxon>Bacteria</taxon>
        <taxon>Pseudomonadati</taxon>
        <taxon>Planctomycetota</taxon>
        <taxon>Planctomycetia</taxon>
        <taxon>Pirellulales</taxon>
        <taxon>Pirellulaceae</taxon>
        <taxon>Stieleria</taxon>
    </lineage>
</organism>
<keyword evidence="1" id="KW-0812">Transmembrane</keyword>
<gene>
    <name evidence="2" type="ORF">K239x_40560</name>
</gene>
<sequence>MTDRHPSKGCLINRTTYRRSGAVYVILVVALLLVVLGASAAMLRGEVASQRNSASQMKSDTLLRAITAAKNLQFDRTNEIVLPIDSDQKIVITANADKTQLTAKWLRRDKLQQSITRSMKLQSDDSESESEDEL</sequence>
<dbReference type="RefSeq" id="WP_145419781.1">
    <property type="nucleotide sequence ID" value="NZ_CP036526.1"/>
</dbReference>
<dbReference type="AlphaFoldDB" id="A0A517NY44"/>
<feature type="transmembrane region" description="Helical" evidence="1">
    <location>
        <begin position="21"/>
        <end position="43"/>
    </location>
</feature>
<proteinExistence type="predicted"/>
<dbReference type="Proteomes" id="UP000319817">
    <property type="component" value="Chromosome"/>
</dbReference>
<reference evidence="2 3" key="1">
    <citation type="submission" date="2019-02" db="EMBL/GenBank/DDBJ databases">
        <title>Deep-cultivation of Planctomycetes and their phenomic and genomic characterization uncovers novel biology.</title>
        <authorList>
            <person name="Wiegand S."/>
            <person name="Jogler M."/>
            <person name="Boedeker C."/>
            <person name="Pinto D."/>
            <person name="Vollmers J."/>
            <person name="Rivas-Marin E."/>
            <person name="Kohn T."/>
            <person name="Peeters S.H."/>
            <person name="Heuer A."/>
            <person name="Rast P."/>
            <person name="Oberbeckmann S."/>
            <person name="Bunk B."/>
            <person name="Jeske O."/>
            <person name="Meyerdierks A."/>
            <person name="Storesund J.E."/>
            <person name="Kallscheuer N."/>
            <person name="Luecker S."/>
            <person name="Lage O.M."/>
            <person name="Pohl T."/>
            <person name="Merkel B.J."/>
            <person name="Hornburger P."/>
            <person name="Mueller R.-W."/>
            <person name="Bruemmer F."/>
            <person name="Labrenz M."/>
            <person name="Spormann A.M."/>
            <person name="Op den Camp H."/>
            <person name="Overmann J."/>
            <person name="Amann R."/>
            <person name="Jetten M.S.M."/>
            <person name="Mascher T."/>
            <person name="Medema M.H."/>
            <person name="Devos D.P."/>
            <person name="Kaster A.-K."/>
            <person name="Ovreas L."/>
            <person name="Rohde M."/>
            <person name="Galperin M.Y."/>
            <person name="Jogler C."/>
        </authorList>
    </citation>
    <scope>NUCLEOTIDE SEQUENCE [LARGE SCALE GENOMIC DNA]</scope>
    <source>
        <strain evidence="2 3">K23_9</strain>
    </source>
</reference>
<evidence type="ECO:0000313" key="3">
    <source>
        <dbReference type="Proteomes" id="UP000319817"/>
    </source>
</evidence>
<dbReference type="EMBL" id="CP036526">
    <property type="protein sequence ID" value="QDT12048.1"/>
    <property type="molecule type" value="Genomic_DNA"/>
</dbReference>
<evidence type="ECO:0000256" key="1">
    <source>
        <dbReference type="SAM" id="Phobius"/>
    </source>
</evidence>
<keyword evidence="1" id="KW-1133">Transmembrane helix</keyword>
<name>A0A517NY44_9BACT</name>
<evidence type="ECO:0000313" key="2">
    <source>
        <dbReference type="EMBL" id="QDT12048.1"/>
    </source>
</evidence>